<dbReference type="PANTHER" id="PTHR43685">
    <property type="entry name" value="GLYCOSYLTRANSFERASE"/>
    <property type="match status" value="1"/>
</dbReference>
<keyword evidence="1" id="KW-0808">Transferase</keyword>
<evidence type="ECO:0000259" key="2">
    <source>
        <dbReference type="Pfam" id="PF00535"/>
    </source>
</evidence>
<dbReference type="CDD" id="cd00761">
    <property type="entry name" value="Glyco_tranf_GTA_type"/>
    <property type="match status" value="1"/>
</dbReference>
<evidence type="ECO:0000259" key="3">
    <source>
        <dbReference type="Pfam" id="PF02709"/>
    </source>
</evidence>
<dbReference type="Gene3D" id="3.90.550.10">
    <property type="entry name" value="Spore Coat Polysaccharide Biosynthesis Protein SpsA, Chain A"/>
    <property type="match status" value="1"/>
</dbReference>
<proteinExistence type="predicted"/>
<dbReference type="Pfam" id="PF00535">
    <property type="entry name" value="Glycos_transf_2"/>
    <property type="match status" value="1"/>
</dbReference>
<dbReference type="InterPro" id="IPR029044">
    <property type="entry name" value="Nucleotide-diphossugar_trans"/>
</dbReference>
<gene>
    <name evidence="4" type="ORF">NF685_13975</name>
</gene>
<feature type="domain" description="Glycosyltransferase 2-like" evidence="2">
    <location>
        <begin position="15"/>
        <end position="145"/>
    </location>
</feature>
<evidence type="ECO:0000256" key="1">
    <source>
        <dbReference type="ARBA" id="ARBA00022679"/>
    </source>
</evidence>
<evidence type="ECO:0000313" key="4">
    <source>
        <dbReference type="EMBL" id="MCO6161143.1"/>
    </source>
</evidence>
<dbReference type="InterPro" id="IPR050834">
    <property type="entry name" value="Glycosyltransf_2"/>
</dbReference>
<dbReference type="SUPFAM" id="SSF53448">
    <property type="entry name" value="Nucleotide-diphospho-sugar transferases"/>
    <property type="match status" value="1"/>
</dbReference>
<sequence>MVAPMVEPIKKTVAVIIPFYNGSRYIERAIRSVLEQTVPADEFLIVDDGSSETESATLALIASETGVTVLRKENGGQGSARNLGVASTAADYICFLDQDDFYLRNHIELLLEQVRDKDPHFGWAYGELMEADEDGHIVATSIASRYSKHPKVSVEDLLERDMHILPSASIISRKAFEAIGGFDTQFMGYEDDDLFLRLFRAGYTNYFFPQAVTVWCINKNSTSYSIRMSRSRMRYIHKLCVLFASDPERLSVYVRDLIFPRFSIVIAAEAFKSIYFARYDHEKRMAQYSDELVGMLEEFATLVATHTRLRLEDRIKLKFYLACLRPRSKRLLVLPYFVARVLRRLRLGFRPAR</sequence>
<comment type="caution">
    <text evidence="4">The sequence shown here is derived from an EMBL/GenBank/DDBJ whole genome shotgun (WGS) entry which is preliminary data.</text>
</comment>
<accession>A0ABT1CLQ6</accession>
<dbReference type="InterPro" id="IPR027791">
    <property type="entry name" value="Galactosyl_T_C"/>
</dbReference>
<protein>
    <submittedName>
        <fullName evidence="4">Glycosyltransferase family 2 protein</fullName>
    </submittedName>
</protein>
<dbReference type="InterPro" id="IPR001173">
    <property type="entry name" value="Glyco_trans_2-like"/>
</dbReference>
<reference evidence="4 5" key="1">
    <citation type="submission" date="2022-06" db="EMBL/GenBank/DDBJ databases">
        <title>Whole-genome of Asaia lannensis strain LMG 27011T.</title>
        <authorList>
            <person name="Sombolestani A."/>
        </authorList>
    </citation>
    <scope>NUCLEOTIDE SEQUENCE [LARGE SCALE GENOMIC DNA]</scope>
    <source>
        <strain evidence="4 5">NBRC 102526</strain>
    </source>
</reference>
<organism evidence="4 5">
    <name type="scientific">Asaia lannensis NBRC 102526</name>
    <dbReference type="NCBI Taxonomy" id="1307926"/>
    <lineage>
        <taxon>Bacteria</taxon>
        <taxon>Pseudomonadati</taxon>
        <taxon>Pseudomonadota</taxon>
        <taxon>Alphaproteobacteria</taxon>
        <taxon>Acetobacterales</taxon>
        <taxon>Acetobacteraceae</taxon>
        <taxon>Asaia</taxon>
    </lineage>
</organism>
<dbReference type="Proteomes" id="UP001523401">
    <property type="component" value="Unassembled WGS sequence"/>
</dbReference>
<name>A0ABT1CLQ6_9PROT</name>
<dbReference type="EMBL" id="JAMXQU010000015">
    <property type="protein sequence ID" value="MCO6161143.1"/>
    <property type="molecule type" value="Genomic_DNA"/>
</dbReference>
<dbReference type="Pfam" id="PF02709">
    <property type="entry name" value="Glyco_transf_7C"/>
    <property type="match status" value="1"/>
</dbReference>
<dbReference type="RefSeq" id="WP_252850099.1">
    <property type="nucleotide sequence ID" value="NZ_BAPW01000041.1"/>
</dbReference>
<dbReference type="PANTHER" id="PTHR43685:SF2">
    <property type="entry name" value="GLYCOSYLTRANSFERASE 2-LIKE DOMAIN-CONTAINING PROTEIN"/>
    <property type="match status" value="1"/>
</dbReference>
<keyword evidence="5" id="KW-1185">Reference proteome</keyword>
<feature type="domain" description="Galactosyltransferase C-terminal" evidence="3">
    <location>
        <begin position="169"/>
        <end position="209"/>
    </location>
</feature>
<evidence type="ECO:0000313" key="5">
    <source>
        <dbReference type="Proteomes" id="UP001523401"/>
    </source>
</evidence>